<dbReference type="AlphaFoldDB" id="A0A6M3LIJ4"/>
<gene>
    <name evidence="2" type="ORF">MM415B04506_0010</name>
</gene>
<feature type="transmembrane region" description="Helical" evidence="1">
    <location>
        <begin position="32"/>
        <end position="54"/>
    </location>
</feature>
<reference evidence="2" key="1">
    <citation type="submission" date="2020-03" db="EMBL/GenBank/DDBJ databases">
        <title>The deep terrestrial virosphere.</title>
        <authorList>
            <person name="Holmfeldt K."/>
            <person name="Nilsson E."/>
            <person name="Simone D."/>
            <person name="Lopez-Fernandez M."/>
            <person name="Wu X."/>
            <person name="de Brujin I."/>
            <person name="Lundin D."/>
            <person name="Andersson A."/>
            <person name="Bertilsson S."/>
            <person name="Dopson M."/>
        </authorList>
    </citation>
    <scope>NUCLEOTIDE SEQUENCE</scope>
    <source>
        <strain evidence="2">MM415B04506</strain>
    </source>
</reference>
<organism evidence="2">
    <name type="scientific">viral metagenome</name>
    <dbReference type="NCBI Taxonomy" id="1070528"/>
    <lineage>
        <taxon>unclassified sequences</taxon>
        <taxon>metagenomes</taxon>
        <taxon>organismal metagenomes</taxon>
    </lineage>
</organism>
<accession>A0A6M3LIJ4</accession>
<sequence length="115" mass="12605">MGMANVKTDAITTPKKGTIPVHPNNGSITWRVGATIVATLFLVITVPICSAYAYQQHLEIKRLGQIAAQNSAAIMVEHERFTSVKEQLGTMITAIGRMEKQIAELNQTLKLRSMP</sequence>
<keyword evidence="1" id="KW-1133">Transmembrane helix</keyword>
<evidence type="ECO:0000256" key="1">
    <source>
        <dbReference type="SAM" id="Phobius"/>
    </source>
</evidence>
<protein>
    <submittedName>
        <fullName evidence="2">Uncharacterized protein</fullName>
    </submittedName>
</protein>
<proteinExistence type="predicted"/>
<keyword evidence="1" id="KW-0472">Membrane</keyword>
<keyword evidence="1" id="KW-0812">Transmembrane</keyword>
<name>A0A6M3LIJ4_9ZZZZ</name>
<evidence type="ECO:0000313" key="2">
    <source>
        <dbReference type="EMBL" id="QJA92715.1"/>
    </source>
</evidence>
<dbReference type="EMBL" id="MT143090">
    <property type="protein sequence ID" value="QJA92715.1"/>
    <property type="molecule type" value="Genomic_DNA"/>
</dbReference>